<dbReference type="AlphaFoldDB" id="A0A8H6MJ78"/>
<evidence type="ECO:0000313" key="4">
    <source>
        <dbReference type="Proteomes" id="UP000652219"/>
    </source>
</evidence>
<protein>
    <recommendedName>
        <fullName evidence="2">DUF6546 domain-containing protein</fullName>
    </recommendedName>
</protein>
<evidence type="ECO:0000313" key="3">
    <source>
        <dbReference type="EMBL" id="KAF6787600.1"/>
    </source>
</evidence>
<dbReference type="EMBL" id="WIGN01000594">
    <property type="protein sequence ID" value="KAF6787600.1"/>
    <property type="molecule type" value="Genomic_DNA"/>
</dbReference>
<comment type="caution">
    <text evidence="3">The sequence shown here is derived from an EMBL/GenBank/DDBJ whole genome shotgun (WGS) entry which is preliminary data.</text>
</comment>
<evidence type="ECO:0000259" key="2">
    <source>
        <dbReference type="Pfam" id="PF20183"/>
    </source>
</evidence>
<sequence>MEVDGLLSMASQAAMQMPYLKAMEIWSSGIGEGFFFRYEVGTSEVNFTVGATWNFDVAAWQTTRRQKSLSIDIGRKASREVVDNMSHLPFPTPPPPPPPGWPPGSSRRRSGPLRPRLGPAPGSPLPAPTAPAIFAAAAAARAAGDPAAAAVFLGDARERARRN</sequence>
<accession>A0A8H6MJ78</accession>
<reference evidence="3 4" key="1">
    <citation type="journal article" date="2020" name="Phytopathology">
        <title>Genome Sequence Resources of Colletotrichum truncatum, C. plurivorum, C. musicola, and C. sojae: Four Species Pathogenic to Soybean (Glycine max).</title>
        <authorList>
            <person name="Rogerio F."/>
            <person name="Boufleur T.R."/>
            <person name="Ciampi-Guillardi M."/>
            <person name="Sukno S.A."/>
            <person name="Thon M.R."/>
            <person name="Massola Junior N.S."/>
            <person name="Baroncelli R."/>
        </authorList>
    </citation>
    <scope>NUCLEOTIDE SEQUENCE [LARGE SCALE GENOMIC DNA]</scope>
    <source>
        <strain evidence="3 4">LFN0009</strain>
    </source>
</reference>
<dbReference type="InterPro" id="IPR046676">
    <property type="entry name" value="DUF6546"/>
</dbReference>
<feature type="compositionally biased region" description="Pro residues" evidence="1">
    <location>
        <begin position="90"/>
        <end position="102"/>
    </location>
</feature>
<evidence type="ECO:0000256" key="1">
    <source>
        <dbReference type="SAM" id="MobiDB-lite"/>
    </source>
</evidence>
<proteinExistence type="predicted"/>
<dbReference type="Pfam" id="PF20183">
    <property type="entry name" value="DUF6546"/>
    <property type="match status" value="1"/>
</dbReference>
<gene>
    <name evidence="3" type="ORF">CSOJ01_15205</name>
</gene>
<dbReference type="Proteomes" id="UP000652219">
    <property type="component" value="Unassembled WGS sequence"/>
</dbReference>
<organism evidence="3 4">
    <name type="scientific">Colletotrichum sojae</name>
    <dbReference type="NCBI Taxonomy" id="2175907"/>
    <lineage>
        <taxon>Eukaryota</taxon>
        <taxon>Fungi</taxon>
        <taxon>Dikarya</taxon>
        <taxon>Ascomycota</taxon>
        <taxon>Pezizomycotina</taxon>
        <taxon>Sordariomycetes</taxon>
        <taxon>Hypocreomycetidae</taxon>
        <taxon>Glomerellales</taxon>
        <taxon>Glomerellaceae</taxon>
        <taxon>Colletotrichum</taxon>
        <taxon>Colletotrichum orchidearum species complex</taxon>
    </lineage>
</organism>
<feature type="region of interest" description="Disordered" evidence="1">
    <location>
        <begin position="82"/>
        <end position="129"/>
    </location>
</feature>
<keyword evidence="4" id="KW-1185">Reference proteome</keyword>
<name>A0A8H6MJ78_9PEZI</name>
<feature type="domain" description="DUF6546" evidence="2">
    <location>
        <begin position="2"/>
        <end position="77"/>
    </location>
</feature>